<keyword evidence="4 9" id="KW-0808">Transferase</keyword>
<evidence type="ECO:0000313" key="10">
    <source>
        <dbReference type="Proteomes" id="UP000198816"/>
    </source>
</evidence>
<dbReference type="GO" id="GO:0009007">
    <property type="term" value="F:site-specific DNA-methyltransferase (adenine-specific) activity"/>
    <property type="evidence" value="ECO:0007669"/>
    <property type="project" value="UniProtKB-EC"/>
</dbReference>
<reference evidence="10" key="1">
    <citation type="submission" date="2016-10" db="EMBL/GenBank/DDBJ databases">
        <authorList>
            <person name="Varghese N."/>
            <person name="Submissions S."/>
        </authorList>
    </citation>
    <scope>NUCLEOTIDE SEQUENCE [LARGE SCALE GENOMIC DNA]</scope>
    <source>
        <strain evidence="10">DSM 217</strain>
    </source>
</reference>
<dbReference type="GO" id="GO:0003677">
    <property type="term" value="F:DNA binding"/>
    <property type="evidence" value="ECO:0007669"/>
    <property type="project" value="InterPro"/>
</dbReference>
<proteinExistence type="inferred from homology"/>
<dbReference type="InterPro" id="IPR002295">
    <property type="entry name" value="N4/N6-MTase_EcoPI_Mod-like"/>
</dbReference>
<organism evidence="9 10">
    <name type="scientific">Thiocapsa roseopersicina</name>
    <dbReference type="NCBI Taxonomy" id="1058"/>
    <lineage>
        <taxon>Bacteria</taxon>
        <taxon>Pseudomonadati</taxon>
        <taxon>Pseudomonadota</taxon>
        <taxon>Gammaproteobacteria</taxon>
        <taxon>Chromatiales</taxon>
        <taxon>Chromatiaceae</taxon>
        <taxon>Thiocapsa</taxon>
    </lineage>
</organism>
<keyword evidence="5" id="KW-0949">S-adenosyl-L-methionine</keyword>
<dbReference type="STRING" id="1058.SAMN05421783_1082"/>
<evidence type="ECO:0000256" key="1">
    <source>
        <dbReference type="ARBA" id="ARBA00006594"/>
    </source>
</evidence>
<dbReference type="InterPro" id="IPR029063">
    <property type="entry name" value="SAM-dependent_MTases_sf"/>
</dbReference>
<dbReference type="AlphaFoldDB" id="A0A1H2W1D8"/>
<dbReference type="Proteomes" id="UP000198816">
    <property type="component" value="Unassembled WGS sequence"/>
</dbReference>
<dbReference type="PROSITE" id="PS00092">
    <property type="entry name" value="N6_MTASE"/>
    <property type="match status" value="1"/>
</dbReference>
<dbReference type="InterPro" id="IPR002941">
    <property type="entry name" value="DNA_methylase_N4/N6"/>
</dbReference>
<evidence type="ECO:0000259" key="8">
    <source>
        <dbReference type="Pfam" id="PF01555"/>
    </source>
</evidence>
<gene>
    <name evidence="9" type="ORF">SAMN05421783_1082</name>
</gene>
<dbReference type="InterPro" id="IPR002052">
    <property type="entry name" value="DNA_methylase_N6_adenine_CS"/>
</dbReference>
<dbReference type="SUPFAM" id="SSF53335">
    <property type="entry name" value="S-adenosyl-L-methionine-dependent methyltransferases"/>
    <property type="match status" value="1"/>
</dbReference>
<dbReference type="EC" id="2.1.1.72" evidence="2"/>
<evidence type="ECO:0000256" key="2">
    <source>
        <dbReference type="ARBA" id="ARBA00011900"/>
    </source>
</evidence>
<comment type="similarity">
    <text evidence="1">Belongs to the N(4)/N(6)-methyltransferase family.</text>
</comment>
<dbReference type="GO" id="GO:0032259">
    <property type="term" value="P:methylation"/>
    <property type="evidence" value="ECO:0007669"/>
    <property type="project" value="UniProtKB-KW"/>
</dbReference>
<evidence type="ECO:0000256" key="4">
    <source>
        <dbReference type="ARBA" id="ARBA00022679"/>
    </source>
</evidence>
<name>A0A1H2W1D8_THIRO</name>
<dbReference type="PANTHER" id="PTHR13370:SF16">
    <property type="entry name" value="SITE-SPECIFIC DNA-METHYLTRANSFERASE (ADENINE-SPECIFIC)"/>
    <property type="match status" value="1"/>
</dbReference>
<dbReference type="GO" id="GO:0005737">
    <property type="term" value="C:cytoplasm"/>
    <property type="evidence" value="ECO:0007669"/>
    <property type="project" value="TreeGrafter"/>
</dbReference>
<dbReference type="GO" id="GO:0008170">
    <property type="term" value="F:N-methyltransferase activity"/>
    <property type="evidence" value="ECO:0007669"/>
    <property type="project" value="InterPro"/>
</dbReference>
<evidence type="ECO:0000256" key="5">
    <source>
        <dbReference type="ARBA" id="ARBA00022691"/>
    </source>
</evidence>
<feature type="domain" description="DNA methylase N-4/N-6" evidence="8">
    <location>
        <begin position="179"/>
        <end position="500"/>
    </location>
</feature>
<evidence type="ECO:0000313" key="9">
    <source>
        <dbReference type="EMBL" id="SDW74390.1"/>
    </source>
</evidence>
<feature type="region of interest" description="Disordered" evidence="7">
    <location>
        <begin position="797"/>
        <end position="816"/>
    </location>
</feature>
<comment type="catalytic activity">
    <reaction evidence="6">
        <text>a 2'-deoxyadenosine in DNA + S-adenosyl-L-methionine = an N(6)-methyl-2'-deoxyadenosine in DNA + S-adenosyl-L-homocysteine + H(+)</text>
        <dbReference type="Rhea" id="RHEA:15197"/>
        <dbReference type="Rhea" id="RHEA-COMP:12418"/>
        <dbReference type="Rhea" id="RHEA-COMP:12419"/>
        <dbReference type="ChEBI" id="CHEBI:15378"/>
        <dbReference type="ChEBI" id="CHEBI:57856"/>
        <dbReference type="ChEBI" id="CHEBI:59789"/>
        <dbReference type="ChEBI" id="CHEBI:90615"/>
        <dbReference type="ChEBI" id="CHEBI:90616"/>
        <dbReference type="EC" id="2.1.1.72"/>
    </reaction>
</comment>
<dbReference type="OrthoDB" id="9816043at2"/>
<protein>
    <recommendedName>
        <fullName evidence="2">site-specific DNA-methyltransferase (adenine-specific)</fullName>
        <ecNumber evidence="2">2.1.1.72</ecNumber>
    </recommendedName>
</protein>
<evidence type="ECO:0000256" key="7">
    <source>
        <dbReference type="SAM" id="MobiDB-lite"/>
    </source>
</evidence>
<dbReference type="PANTHER" id="PTHR13370">
    <property type="entry name" value="RNA METHYLASE-RELATED"/>
    <property type="match status" value="1"/>
</dbReference>
<keyword evidence="3 9" id="KW-0489">Methyltransferase</keyword>
<evidence type="ECO:0000256" key="3">
    <source>
        <dbReference type="ARBA" id="ARBA00022603"/>
    </source>
</evidence>
<dbReference type="PRINTS" id="PR00506">
    <property type="entry name" value="D21N6MTFRASE"/>
</dbReference>
<sequence length="1025" mass="114447">MAPKPKTSSLNVETLTHDEATRKNIPTAEYQSMMRKDEQAPVRVTYARGAADRPDPLADEKARRNRDLDPQLIWRGKDQQDWSDLVVHAPPLYIQEKIHPKALIDDLRRESAGSGDWSTGSEERQGKLDLFGDFNGIPKDADKTEFYRHDQNWSNRMILGDSLQVMASLAEREGLRGKVQCIYIDPPYGIKFNSNFQWSTTSRDVKDGNVAHITREPEQVKAFRDTWRDGIHSYLAYLRDRLTVARDLLTDSGSVFVQIGDENVHRVRILMDEVFGEVNFCAQLTVVKTASQSAELIAGTADYVLWFCKSRESTKFRIPLAPKGLDADKSNVYRWLRKPDGSARQLTIEDRASGATENVFRQDNITSQRPPGDFPVMTNGRVFGPGKGYWKTGEIGMSRLIKAARIQPAANSLTYIRFLDDFRAQAISNVWTDTGTGSFTDEKVYVVQSGTKLVQRCILMTTDPGDLVLDPTCGSGTTAYVAEQWGRRWITIDTSRVALALARARIMGARYPYYLLADSPAGQLKEAEITRGAISSQPTRGDIRHGFVYERVPHITLKSIANNAEIDVIWDRWQETLEPLREALNAAMGKTWEEWEIPRVAEDIWPAEPRRLFNALKGEQAKGTNARPSTIEDTLRGINKALERDYSIATLPARPVDPWPEPAAALHAEWLKARINRQQEIDASIAAKADSEYLYDKPYTDKKTVRVSGPFTVESLSPHRVLGVDADDELIDPADSIANPDAGYGDKPTFSQMILDNLKVAGVQQAHKDDKITFTSLTPWPGDLICAEGRFVVGDEPGSVDGNAASPEPTENPSSLTEKRAAIFIGPEFGTVTRPDLVLAAREAGEADFDLLIACAFNYEAHATDFNKLGRIPVLKARMNADLHMAEDLKTTSKGNLFVIFGEPDITILPAENERIRIKINGVDVFHPSTGEVRSDGPEGIACWFIDTDYNEESFFVRHAYFLGAEDPYKALKTTLKAEIDEDAWASLNSDTSRPFPKPASGRIAVKVINHLGDEVMKVFRVTPP</sequence>
<dbReference type="Pfam" id="PF01555">
    <property type="entry name" value="N6_N4_Mtase"/>
    <property type="match status" value="1"/>
</dbReference>
<accession>A0A1H2W1D8</accession>
<dbReference type="Gene3D" id="3.40.50.150">
    <property type="entry name" value="Vaccinia Virus protein VP39"/>
    <property type="match status" value="1"/>
</dbReference>
<evidence type="ECO:0000256" key="6">
    <source>
        <dbReference type="ARBA" id="ARBA00047942"/>
    </source>
</evidence>
<keyword evidence="10" id="KW-1185">Reference proteome</keyword>
<dbReference type="EMBL" id="FNNZ01000008">
    <property type="protein sequence ID" value="SDW74390.1"/>
    <property type="molecule type" value="Genomic_DNA"/>
</dbReference>